<dbReference type="InterPro" id="IPR007110">
    <property type="entry name" value="Ig-like_dom"/>
</dbReference>
<feature type="domain" description="Fibronectin type-III" evidence="14">
    <location>
        <begin position="528"/>
        <end position="620"/>
    </location>
</feature>
<feature type="domain" description="Ig-like" evidence="13">
    <location>
        <begin position="331"/>
        <end position="416"/>
    </location>
</feature>
<feature type="region of interest" description="Disordered" evidence="10">
    <location>
        <begin position="1755"/>
        <end position="1812"/>
    </location>
</feature>
<dbReference type="Pfam" id="PF00041">
    <property type="entry name" value="fn3"/>
    <property type="match status" value="5"/>
</dbReference>
<name>A0A9Q1H7G4_HOLLE</name>
<evidence type="ECO:0000256" key="4">
    <source>
        <dbReference type="ARBA" id="ARBA00022737"/>
    </source>
</evidence>
<dbReference type="InterPro" id="IPR010560">
    <property type="entry name" value="Neogenin_C"/>
</dbReference>
<dbReference type="InterPro" id="IPR003961">
    <property type="entry name" value="FN3_dom"/>
</dbReference>
<keyword evidence="9" id="KW-0393">Immunoglobulin domain</keyword>
<evidence type="ECO:0000256" key="7">
    <source>
        <dbReference type="ARBA" id="ARBA00023157"/>
    </source>
</evidence>
<dbReference type="CDD" id="cd00063">
    <property type="entry name" value="FN3"/>
    <property type="match status" value="6"/>
</dbReference>
<evidence type="ECO:0000256" key="6">
    <source>
        <dbReference type="ARBA" id="ARBA00023136"/>
    </source>
</evidence>
<feature type="region of interest" description="Disordered" evidence="10">
    <location>
        <begin position="1880"/>
        <end position="1932"/>
    </location>
</feature>
<keyword evidence="5 11" id="KW-1133">Transmembrane helix</keyword>
<protein>
    <submittedName>
        <fullName evidence="15">Neogenin</fullName>
    </submittedName>
</protein>
<dbReference type="Proteomes" id="UP001152320">
    <property type="component" value="Chromosome 9"/>
</dbReference>
<feature type="transmembrane region" description="Helical" evidence="11">
    <location>
        <begin position="1050"/>
        <end position="1075"/>
    </location>
</feature>
<dbReference type="SMART" id="SM00409">
    <property type="entry name" value="IG"/>
    <property type="match status" value="4"/>
</dbReference>
<evidence type="ECO:0000256" key="2">
    <source>
        <dbReference type="ARBA" id="ARBA00009588"/>
    </source>
</evidence>
<keyword evidence="12" id="KW-0732">Signal</keyword>
<dbReference type="Pfam" id="PF06583">
    <property type="entry name" value="Neogenin_C"/>
    <property type="match status" value="1"/>
</dbReference>
<evidence type="ECO:0000256" key="9">
    <source>
        <dbReference type="ARBA" id="ARBA00023319"/>
    </source>
</evidence>
<gene>
    <name evidence="15" type="ORF">HOLleu_19244</name>
</gene>
<feature type="compositionally biased region" description="Polar residues" evidence="10">
    <location>
        <begin position="1420"/>
        <end position="1429"/>
    </location>
</feature>
<feature type="domain" description="Fibronectin type-III" evidence="14">
    <location>
        <begin position="727"/>
        <end position="819"/>
    </location>
</feature>
<dbReference type="Gene3D" id="2.60.40.10">
    <property type="entry name" value="Immunoglobulins"/>
    <property type="match status" value="10"/>
</dbReference>
<feature type="region of interest" description="Disordered" evidence="10">
    <location>
        <begin position="1360"/>
        <end position="1380"/>
    </location>
</feature>
<feature type="domain" description="Fibronectin type-III" evidence="14">
    <location>
        <begin position="625"/>
        <end position="720"/>
    </location>
</feature>
<dbReference type="SUPFAM" id="SSF49265">
    <property type="entry name" value="Fibronectin type III"/>
    <property type="match status" value="4"/>
</dbReference>
<feature type="compositionally biased region" description="Basic and acidic residues" evidence="10">
    <location>
        <begin position="1699"/>
        <end position="1708"/>
    </location>
</feature>
<evidence type="ECO:0000259" key="13">
    <source>
        <dbReference type="PROSITE" id="PS50835"/>
    </source>
</evidence>
<feature type="compositionally biased region" description="Polar residues" evidence="10">
    <location>
        <begin position="1570"/>
        <end position="1601"/>
    </location>
</feature>
<feature type="chain" id="PRO_5040250906" evidence="12">
    <location>
        <begin position="27"/>
        <end position="2018"/>
    </location>
</feature>
<feature type="compositionally biased region" description="Polar residues" evidence="10">
    <location>
        <begin position="1880"/>
        <end position="1895"/>
    </location>
</feature>
<accession>A0A9Q1H7G4</accession>
<dbReference type="FunFam" id="2.60.40.10:FF:000032">
    <property type="entry name" value="palladin isoform X1"/>
    <property type="match status" value="1"/>
</dbReference>
<feature type="compositionally biased region" description="Polar residues" evidence="10">
    <location>
        <begin position="1449"/>
        <end position="1459"/>
    </location>
</feature>
<feature type="domain" description="Ig-like" evidence="13">
    <location>
        <begin position="21"/>
        <end position="130"/>
    </location>
</feature>
<feature type="signal peptide" evidence="12">
    <location>
        <begin position="1"/>
        <end position="26"/>
    </location>
</feature>
<feature type="compositionally biased region" description="Low complexity" evidence="10">
    <location>
        <begin position="1430"/>
        <end position="1448"/>
    </location>
</feature>
<dbReference type="InterPro" id="IPR013783">
    <property type="entry name" value="Ig-like_fold"/>
</dbReference>
<evidence type="ECO:0000256" key="10">
    <source>
        <dbReference type="SAM" id="MobiDB-lite"/>
    </source>
</evidence>
<dbReference type="SUPFAM" id="SSF48726">
    <property type="entry name" value="Immunoglobulin"/>
    <property type="match status" value="4"/>
</dbReference>
<keyword evidence="8" id="KW-0325">Glycoprotein</keyword>
<evidence type="ECO:0000256" key="12">
    <source>
        <dbReference type="SAM" id="SignalP"/>
    </source>
</evidence>
<feature type="compositionally biased region" description="Polar residues" evidence="10">
    <location>
        <begin position="1679"/>
        <end position="1697"/>
    </location>
</feature>
<keyword evidence="4" id="KW-0677">Repeat</keyword>
<dbReference type="InterPro" id="IPR036179">
    <property type="entry name" value="Ig-like_dom_sf"/>
</dbReference>
<feature type="region of interest" description="Disordered" evidence="10">
    <location>
        <begin position="420"/>
        <end position="440"/>
    </location>
</feature>
<evidence type="ECO:0000256" key="3">
    <source>
        <dbReference type="ARBA" id="ARBA00022692"/>
    </source>
</evidence>
<feature type="region of interest" description="Disordered" evidence="10">
    <location>
        <begin position="1829"/>
        <end position="1866"/>
    </location>
</feature>
<feature type="region of interest" description="Disordered" evidence="10">
    <location>
        <begin position="1679"/>
        <end position="1708"/>
    </location>
</feature>
<dbReference type="FunFam" id="2.60.40.10:FF:000028">
    <property type="entry name" value="Neuronal cell adhesion molecule"/>
    <property type="match status" value="1"/>
</dbReference>
<evidence type="ECO:0000259" key="14">
    <source>
        <dbReference type="PROSITE" id="PS50853"/>
    </source>
</evidence>
<dbReference type="OrthoDB" id="114660at2759"/>
<keyword evidence="7" id="KW-1015">Disulfide bond</keyword>
<dbReference type="InterPro" id="IPR003598">
    <property type="entry name" value="Ig_sub2"/>
</dbReference>
<dbReference type="PANTHER" id="PTHR13817">
    <property type="entry name" value="TITIN"/>
    <property type="match status" value="1"/>
</dbReference>
<evidence type="ECO:0000313" key="16">
    <source>
        <dbReference type="Proteomes" id="UP001152320"/>
    </source>
</evidence>
<feature type="region of interest" description="Disordered" evidence="10">
    <location>
        <begin position="1566"/>
        <end position="1601"/>
    </location>
</feature>
<dbReference type="InterPro" id="IPR003599">
    <property type="entry name" value="Ig_sub"/>
</dbReference>
<comment type="subcellular location">
    <subcellularLocation>
        <location evidence="1">Membrane</location>
        <topology evidence="1">Single-pass type I membrane protein</topology>
    </subcellularLocation>
</comment>
<keyword evidence="3 11" id="KW-0812">Transmembrane</keyword>
<feature type="domain" description="Fibronectin type-III" evidence="14">
    <location>
        <begin position="928"/>
        <end position="1024"/>
    </location>
</feature>
<feature type="compositionally biased region" description="Pro residues" evidence="10">
    <location>
        <begin position="420"/>
        <end position="433"/>
    </location>
</feature>
<evidence type="ECO:0000256" key="8">
    <source>
        <dbReference type="ARBA" id="ARBA00023180"/>
    </source>
</evidence>
<organism evidence="15 16">
    <name type="scientific">Holothuria leucospilota</name>
    <name type="common">Black long sea cucumber</name>
    <name type="synonym">Mertensiothuria leucospilota</name>
    <dbReference type="NCBI Taxonomy" id="206669"/>
    <lineage>
        <taxon>Eukaryota</taxon>
        <taxon>Metazoa</taxon>
        <taxon>Echinodermata</taxon>
        <taxon>Eleutherozoa</taxon>
        <taxon>Echinozoa</taxon>
        <taxon>Holothuroidea</taxon>
        <taxon>Aspidochirotacea</taxon>
        <taxon>Aspidochirotida</taxon>
        <taxon>Holothuriidae</taxon>
        <taxon>Holothuria</taxon>
    </lineage>
</organism>
<evidence type="ECO:0000256" key="5">
    <source>
        <dbReference type="ARBA" id="ARBA00022989"/>
    </source>
</evidence>
<feature type="domain" description="Fibronectin type-III" evidence="14">
    <location>
        <begin position="430"/>
        <end position="522"/>
    </location>
</feature>
<dbReference type="PROSITE" id="PS50853">
    <property type="entry name" value="FN3"/>
    <property type="match status" value="6"/>
</dbReference>
<dbReference type="InterPro" id="IPR050964">
    <property type="entry name" value="Striated_Muscle_Regulatory"/>
</dbReference>
<dbReference type="GO" id="GO:0016020">
    <property type="term" value="C:membrane"/>
    <property type="evidence" value="ECO:0007669"/>
    <property type="project" value="UniProtKB-SubCell"/>
</dbReference>
<dbReference type="SMART" id="SM00060">
    <property type="entry name" value="FN3"/>
    <property type="match status" value="6"/>
</dbReference>
<evidence type="ECO:0000256" key="11">
    <source>
        <dbReference type="SAM" id="Phobius"/>
    </source>
</evidence>
<keyword evidence="16" id="KW-1185">Reference proteome</keyword>
<sequence length="2018" mass="220491">MGSSRTFWIHLSVFSLTVFLPVVTLAQGTDFLPFYFVDEPSDVVVARGTPVTLECSVPANFNPAYVWFKDGVEISTRFPVTGNVRYTVNSDGSLRIQPLSNGDVTGIYNCEVTSTSNYRSVLTSKKAYVSVSRLEILSDPVDVTDVYDGDTARFECNAQGIEPLEFVWLKNGRTFDLSEERFASRYTVLPSGSLEIQGLRSGDEGRYHCQVSSPHHNGQVESEEAILSLLRGSPSSSREFQFIKVLSDVQRKVGSMVVLEVSTKVPASFTWYKDGAEISLSGSHYSQVGQGSVYIEQLQEIDTGIYQVVAESIIDGTEIESSARVVAQVPPTFLEQPQNMYVNEGEVAILPCRTYGIPPPTVEWLKEGEPIMIGRDFQLVEGEKLRINSVLQGDTAFYQCVADSEVGNAQKSMQLIVLPPDPPTGPVPSPPQRPRASGTTSRATFLTWNPPAVTNGEIEKYKILLNAEDPNARQRIIFVTGGTSKRIRDLLPDTQYTVQVVASNENGYGELSETVRFRTGEAVQVPEEPQDIEARVQSATSVLVSWLPPIDTFGDLDGYILYYAVQNGLASQEEEILVRGTSTLVDGLDPFTTYGFRVVAVNQNGPGESTDVREVQTLSAKPGAAPANFSADSTSTSTIALRWDPPATKQNGIITEYRIRYRMIGSPNSKADIKVAGSLNSYTVSELERHSGYEFKIAAVTVNGTGPYTEDWLQEFTLEFEMDEHQVPAMPADISAIGYPTHIDVRWVPPENQNIFIRGYLLGYGKNIPDIFIETMSPKTFRFVIRDVQANAMYVLRLRAFNQAGEGASIYETVTTRAGTDTPLPNLAEAFPVTATAESSSSIRLDWVDPNPQVAGENVYYTILYKMDNPLIQNGWKTTNTSDTYYVFNDLQPFSEYVFIVKIWRGSQSSDISLEARNSTLEEVPGSAPTGLRVQGFENSTSLLLFWNAPSQANGIITDYIIYYTTVSDPGVNDWTSLSLGSNQTTATVHGLDANTVYYIRVQAQNSKGLSPMSEIVSEATGEVVIISLGPYLGTPAPPVPGIGIAAFPWWLWLIALALVALILLIALLLLLCALCGCFKCCASMCPCCGEVCGAGGCFGACCQGLARCWATCCPCCCSDEEECAGFCSKLCCGACVCCGVAPEAAAGGKNGDANSISARSYKSNGPDVLMTGTEATEEDTLIARSGGEAETDFGGNRKVEVNGGMKIPRELSVYETDLDITDTHHYSRESRVHEPLIKKSDGYILGDRGFIREHHAGSAEGHGQNITYHTTNVHVAGEGNHRSVGDALGTADAYDERSLHSEARSHRNHGAVTPVTSVSTQMVTFPSSITNGPDPFTITFEETTTSHQVEKSVPLLDGTNYKTVSNHETHSKSYSTSDASKDRNLQMMLQNGLDSGPLAIDIPTSRMEPLPAITAPVYSGSTLGRTNTSSLDSHSSSSHNQAVSSSSEAYNSNKATSQFHTIDSRLRERDHEYSYGGQPYHVELPNTLPRSMPSVHTTFEEHAESRVQDFGSGRVDVRTKHTEGADGHILRSEESKESFPYYPDHDMIREPPLTMSHLDTLGNEEQDFHSTSSRFLSTNRSQTVDRSQNVGRSHTVDRTQTLDNQYGTGWSVMDFANSGDSYNYSSSASAEGMTGSASLGNLASSRGRMDYHTIDRSEGVDRLENLRRLTNKVLSASSSRLAGQNGPGLSTFSSENLDGGHSDGYESNYSEKRMYRAQSGSSGYQSAGNLLNGGTNQYSFNNNNNSRPDLAELAEGRLSSSEESSEHDTRRPRSQPRNIPDFHKRLPYSQSRDGLVKVSPSPNAHHYMNRTNSTDLYHRSANPIERSHSIANHIGRDSLSQDERNRRSDSSNRGSGQILHQDSDIRKRLMRSFSLDRLNSTKGYHSDTTLSSGGQDDASVHSAGANRPGNPNLSSFTVPGPPPHYQTGPSRVRISAPTYSPLKRTNQPGATVKVRAQPLPVVTPKAPDVTYRAAEVSPSPGSTTRTFSTEDLNAEMQHLEGLMKDLNAITASELESN</sequence>
<dbReference type="SMART" id="SM00408">
    <property type="entry name" value="IGc2"/>
    <property type="match status" value="4"/>
</dbReference>
<comment type="similarity">
    <text evidence="2">Belongs to the immunoglobulin superfamily. DCC family.</text>
</comment>
<feature type="domain" description="Ig-like" evidence="13">
    <location>
        <begin position="132"/>
        <end position="228"/>
    </location>
</feature>
<dbReference type="Pfam" id="PF07679">
    <property type="entry name" value="I-set"/>
    <property type="match status" value="1"/>
</dbReference>
<dbReference type="InterPro" id="IPR013098">
    <property type="entry name" value="Ig_I-set"/>
</dbReference>
<feature type="region of interest" description="Disordered" evidence="10">
    <location>
        <begin position="1417"/>
        <end position="1459"/>
    </location>
</feature>
<feature type="domain" description="Fibronectin type-III" evidence="14">
    <location>
        <begin position="829"/>
        <end position="923"/>
    </location>
</feature>
<keyword evidence="6 11" id="KW-0472">Membrane</keyword>
<dbReference type="PANTHER" id="PTHR13817:SF173">
    <property type="entry name" value="FRAZZLED"/>
    <property type="match status" value="1"/>
</dbReference>
<dbReference type="InterPro" id="IPR036116">
    <property type="entry name" value="FN3_sf"/>
</dbReference>
<comment type="caution">
    <text evidence="15">The sequence shown here is derived from an EMBL/GenBank/DDBJ whole genome shotgun (WGS) entry which is preliminary data.</text>
</comment>
<proteinExistence type="inferred from homology"/>
<dbReference type="PROSITE" id="PS50835">
    <property type="entry name" value="IG_LIKE"/>
    <property type="match status" value="3"/>
</dbReference>
<reference evidence="15" key="1">
    <citation type="submission" date="2021-10" db="EMBL/GenBank/DDBJ databases">
        <title>Tropical sea cucumber genome reveals ecological adaptation and Cuvierian tubules defense mechanism.</title>
        <authorList>
            <person name="Chen T."/>
        </authorList>
    </citation>
    <scope>NUCLEOTIDE SEQUENCE</scope>
    <source>
        <strain evidence="15">Nanhai2018</strain>
        <tissue evidence="15">Muscle</tissue>
    </source>
</reference>
<dbReference type="Pfam" id="PF13927">
    <property type="entry name" value="Ig_3"/>
    <property type="match status" value="2"/>
</dbReference>
<feature type="compositionally biased region" description="Basic and acidic residues" evidence="10">
    <location>
        <begin position="1835"/>
        <end position="1851"/>
    </location>
</feature>
<evidence type="ECO:0000313" key="15">
    <source>
        <dbReference type="EMBL" id="KAJ8035533.1"/>
    </source>
</evidence>
<dbReference type="EMBL" id="JAIZAY010000009">
    <property type="protein sequence ID" value="KAJ8035533.1"/>
    <property type="molecule type" value="Genomic_DNA"/>
</dbReference>
<evidence type="ECO:0000256" key="1">
    <source>
        <dbReference type="ARBA" id="ARBA00004479"/>
    </source>
</evidence>